<dbReference type="AlphaFoldDB" id="A0A198UG20"/>
<evidence type="ECO:0000256" key="1">
    <source>
        <dbReference type="ARBA" id="ARBA00010398"/>
    </source>
</evidence>
<dbReference type="GO" id="GO:0005829">
    <property type="term" value="C:cytosol"/>
    <property type="evidence" value="ECO:0007669"/>
    <property type="project" value="TreeGrafter"/>
</dbReference>
<dbReference type="EC" id="2.1.1.13" evidence="8"/>
<evidence type="ECO:0000256" key="4">
    <source>
        <dbReference type="ARBA" id="ARBA00022679"/>
    </source>
</evidence>
<dbReference type="InterPro" id="IPR050554">
    <property type="entry name" value="Met_Synthase/Corrinoid"/>
</dbReference>
<feature type="domain" description="Pterin-binding" evidence="7">
    <location>
        <begin position="1"/>
        <end position="78"/>
    </location>
</feature>
<evidence type="ECO:0000313" key="8">
    <source>
        <dbReference type="EMBL" id="OAU95366.1"/>
    </source>
</evidence>
<keyword evidence="6" id="KW-0170">Cobalt</keyword>
<accession>A0A198UG20</accession>
<keyword evidence="2 8" id="KW-0489">Methyltransferase</keyword>
<name>A0A198UG20_MORCA</name>
<dbReference type="GO" id="GO:0031419">
    <property type="term" value="F:cobalamin binding"/>
    <property type="evidence" value="ECO:0007669"/>
    <property type="project" value="UniProtKB-KW"/>
</dbReference>
<proteinExistence type="inferred from homology"/>
<keyword evidence="3" id="KW-0846">Cobalamin</keyword>
<comment type="caution">
    <text evidence="8">The sequence shown here is derived from an EMBL/GenBank/DDBJ whole genome shotgun (WGS) entry which is preliminary data.</text>
</comment>
<evidence type="ECO:0000259" key="7">
    <source>
        <dbReference type="PROSITE" id="PS50972"/>
    </source>
</evidence>
<dbReference type="PANTHER" id="PTHR45833">
    <property type="entry name" value="METHIONINE SYNTHASE"/>
    <property type="match status" value="1"/>
</dbReference>
<dbReference type="GO" id="GO:0008705">
    <property type="term" value="F:methionine synthase activity"/>
    <property type="evidence" value="ECO:0007669"/>
    <property type="project" value="UniProtKB-EC"/>
</dbReference>
<evidence type="ECO:0000256" key="6">
    <source>
        <dbReference type="ARBA" id="ARBA00023285"/>
    </source>
</evidence>
<dbReference type="Gene3D" id="3.20.20.20">
    <property type="entry name" value="Dihydropteroate synthase-like"/>
    <property type="match status" value="1"/>
</dbReference>
<dbReference type="Pfam" id="PF00809">
    <property type="entry name" value="Pterin_bind"/>
    <property type="match status" value="1"/>
</dbReference>
<dbReference type="InterPro" id="IPR000489">
    <property type="entry name" value="Pterin-binding_dom"/>
</dbReference>
<dbReference type="SUPFAM" id="SSF51717">
    <property type="entry name" value="Dihydropteroate synthetase-like"/>
    <property type="match status" value="1"/>
</dbReference>
<keyword evidence="5" id="KW-0479">Metal-binding</keyword>
<evidence type="ECO:0000256" key="5">
    <source>
        <dbReference type="ARBA" id="ARBA00022723"/>
    </source>
</evidence>
<comment type="similarity">
    <text evidence="1">Belongs to the vitamin-B12 dependent methionine synthase family.</text>
</comment>
<organism evidence="8 9">
    <name type="scientific">Moraxella catarrhalis</name>
    <name type="common">Branhamella catarrhalis</name>
    <dbReference type="NCBI Taxonomy" id="480"/>
    <lineage>
        <taxon>Bacteria</taxon>
        <taxon>Pseudomonadati</taxon>
        <taxon>Pseudomonadota</taxon>
        <taxon>Gammaproteobacteria</taxon>
        <taxon>Moraxellales</taxon>
        <taxon>Moraxellaceae</taxon>
        <taxon>Moraxella</taxon>
    </lineage>
</organism>
<evidence type="ECO:0000256" key="3">
    <source>
        <dbReference type="ARBA" id="ARBA00022628"/>
    </source>
</evidence>
<sequence>MIDSSKWDIIEAGLKCTQGKAVVNSISLKEGYDEFVEKARLCMRYGAAVIVMAFDEVGQAPIPKRVRLRFVSALMIFW</sequence>
<dbReference type="InterPro" id="IPR011005">
    <property type="entry name" value="Dihydropteroate_synth-like_sf"/>
</dbReference>
<evidence type="ECO:0000313" key="9">
    <source>
        <dbReference type="Proteomes" id="UP000078228"/>
    </source>
</evidence>
<dbReference type="GO" id="GO:0046653">
    <property type="term" value="P:tetrahydrofolate metabolic process"/>
    <property type="evidence" value="ECO:0007669"/>
    <property type="project" value="TreeGrafter"/>
</dbReference>
<reference evidence="8 9" key="1">
    <citation type="journal article" date="2016" name="Genome Biol. Evol.">
        <title>Comparative Genomic Analyses of the Moraxella catarrhalis Serosensitive and Seroresistant Lineages Demonstrate Their Independent Evolution.</title>
        <authorList>
            <person name="Earl J.P."/>
            <person name="de Vries S.P."/>
            <person name="Ahmed A."/>
            <person name="Powell E."/>
            <person name="Schultz M.P."/>
            <person name="Hermans P.W."/>
            <person name="Hill D.J."/>
            <person name="Zhou Z."/>
            <person name="Constantinidou C.I."/>
            <person name="Hu F.Z."/>
            <person name="Bootsma H.J."/>
            <person name="Ehrlich G.D."/>
        </authorList>
    </citation>
    <scope>NUCLEOTIDE SEQUENCE [LARGE SCALE GENOMIC DNA]</scope>
    <source>
        <strain evidence="8 9">Z7542</strain>
    </source>
</reference>
<dbReference type="PANTHER" id="PTHR45833:SF1">
    <property type="entry name" value="METHIONINE SYNTHASE"/>
    <property type="match status" value="1"/>
</dbReference>
<dbReference type="GO" id="GO:0032259">
    <property type="term" value="P:methylation"/>
    <property type="evidence" value="ECO:0007669"/>
    <property type="project" value="UniProtKB-KW"/>
</dbReference>
<dbReference type="GO" id="GO:0046872">
    <property type="term" value="F:metal ion binding"/>
    <property type="evidence" value="ECO:0007669"/>
    <property type="project" value="UniProtKB-KW"/>
</dbReference>
<keyword evidence="9" id="KW-1185">Reference proteome</keyword>
<evidence type="ECO:0000256" key="2">
    <source>
        <dbReference type="ARBA" id="ARBA00022603"/>
    </source>
</evidence>
<dbReference type="GO" id="GO:0050667">
    <property type="term" value="P:homocysteine metabolic process"/>
    <property type="evidence" value="ECO:0007669"/>
    <property type="project" value="TreeGrafter"/>
</dbReference>
<keyword evidence="4 8" id="KW-0808">Transferase</keyword>
<dbReference type="Proteomes" id="UP000078228">
    <property type="component" value="Unassembled WGS sequence"/>
</dbReference>
<dbReference type="PROSITE" id="PS50972">
    <property type="entry name" value="PTERIN_BINDING"/>
    <property type="match status" value="1"/>
</dbReference>
<dbReference type="EMBL" id="LXHC01000024">
    <property type="protein sequence ID" value="OAU95366.1"/>
    <property type="molecule type" value="Genomic_DNA"/>
</dbReference>
<protein>
    <submittedName>
        <fullName evidence="8">5-methyltetrahydrofolate--homocysteine methyltransferase</fullName>
        <ecNumber evidence="8">2.1.1.13</ecNumber>
    </submittedName>
</protein>
<gene>
    <name evidence="8" type="ORF">AO384_1557</name>
</gene>
<dbReference type="PATRIC" id="fig|480.237.peg.765"/>